<dbReference type="EMBL" id="ML991799">
    <property type="protein sequence ID" value="KAF2234347.1"/>
    <property type="molecule type" value="Genomic_DNA"/>
</dbReference>
<evidence type="ECO:0000313" key="3">
    <source>
        <dbReference type="Proteomes" id="UP000800092"/>
    </source>
</evidence>
<sequence>MADKNQVPEGNDKTKAIYDNLPQEHKEKQTYQEWLTEMYHKQYENWMPWIEDQYLKWFGKGDNKASYATRDTLDKTKVTGVPQVDKLQGDVNNLVAGQLGKGGLAQPIGDMASKEGINRAERGGKDDQGNYVEGPAGTVANPVAQGASSAGGMLSGAGNSAMSGAKSAGGYVGSFMGGNKEEQK</sequence>
<dbReference type="OrthoDB" id="3001700at2759"/>
<accession>A0A6A6H8R9</accession>
<organism evidence="2 3">
    <name type="scientific">Viridothelium virens</name>
    <name type="common">Speckled blister lichen</name>
    <name type="synonym">Trypethelium virens</name>
    <dbReference type="NCBI Taxonomy" id="1048519"/>
    <lineage>
        <taxon>Eukaryota</taxon>
        <taxon>Fungi</taxon>
        <taxon>Dikarya</taxon>
        <taxon>Ascomycota</taxon>
        <taxon>Pezizomycotina</taxon>
        <taxon>Dothideomycetes</taxon>
        <taxon>Dothideomycetes incertae sedis</taxon>
        <taxon>Trypetheliales</taxon>
        <taxon>Trypetheliaceae</taxon>
        <taxon>Viridothelium</taxon>
    </lineage>
</organism>
<dbReference type="AlphaFoldDB" id="A0A6A6H8R9"/>
<dbReference type="Proteomes" id="UP000800092">
    <property type="component" value="Unassembled WGS sequence"/>
</dbReference>
<feature type="compositionally biased region" description="Basic and acidic residues" evidence="1">
    <location>
        <begin position="10"/>
        <end position="22"/>
    </location>
</feature>
<gene>
    <name evidence="2" type="ORF">EV356DRAFT_158524</name>
</gene>
<name>A0A6A6H8R9_VIRVR</name>
<proteinExistence type="predicted"/>
<protein>
    <submittedName>
        <fullName evidence="2">Uncharacterized protein</fullName>
    </submittedName>
</protein>
<evidence type="ECO:0000256" key="1">
    <source>
        <dbReference type="SAM" id="MobiDB-lite"/>
    </source>
</evidence>
<feature type="region of interest" description="Disordered" evidence="1">
    <location>
        <begin position="1"/>
        <end position="22"/>
    </location>
</feature>
<evidence type="ECO:0000313" key="2">
    <source>
        <dbReference type="EMBL" id="KAF2234347.1"/>
    </source>
</evidence>
<reference evidence="2" key="1">
    <citation type="journal article" date="2020" name="Stud. Mycol.">
        <title>101 Dothideomycetes genomes: a test case for predicting lifestyles and emergence of pathogens.</title>
        <authorList>
            <person name="Haridas S."/>
            <person name="Albert R."/>
            <person name="Binder M."/>
            <person name="Bloem J."/>
            <person name="Labutti K."/>
            <person name="Salamov A."/>
            <person name="Andreopoulos B."/>
            <person name="Baker S."/>
            <person name="Barry K."/>
            <person name="Bills G."/>
            <person name="Bluhm B."/>
            <person name="Cannon C."/>
            <person name="Castanera R."/>
            <person name="Culley D."/>
            <person name="Daum C."/>
            <person name="Ezra D."/>
            <person name="Gonzalez J."/>
            <person name="Henrissat B."/>
            <person name="Kuo A."/>
            <person name="Liang C."/>
            <person name="Lipzen A."/>
            <person name="Lutzoni F."/>
            <person name="Magnuson J."/>
            <person name="Mondo S."/>
            <person name="Nolan M."/>
            <person name="Ohm R."/>
            <person name="Pangilinan J."/>
            <person name="Park H.-J."/>
            <person name="Ramirez L."/>
            <person name="Alfaro M."/>
            <person name="Sun H."/>
            <person name="Tritt A."/>
            <person name="Yoshinaga Y."/>
            <person name="Zwiers L.-H."/>
            <person name="Turgeon B."/>
            <person name="Goodwin S."/>
            <person name="Spatafora J."/>
            <person name="Crous P."/>
            <person name="Grigoriev I."/>
        </authorList>
    </citation>
    <scope>NUCLEOTIDE SEQUENCE</scope>
    <source>
        <strain evidence="2">Tuck. ex Michener</strain>
    </source>
</reference>
<keyword evidence="3" id="KW-1185">Reference proteome</keyword>